<dbReference type="InterPro" id="IPR029026">
    <property type="entry name" value="tRNA_m1G_MTases_N"/>
</dbReference>
<dbReference type="Pfam" id="PF00588">
    <property type="entry name" value="SpoU_methylase"/>
    <property type="match status" value="1"/>
</dbReference>
<dbReference type="InterPro" id="IPR029028">
    <property type="entry name" value="Alpha/beta_knot_MTases"/>
</dbReference>
<protein>
    <submittedName>
        <fullName evidence="8">rRNA methylase-like protein</fullName>
    </submittedName>
</protein>
<sequence length="368" mass="41070">MKACKALAGSHFLPIEWSRISNRWMISSSFSQSQCSLFAANLSPSCFVTLRSPNLGLSIYTPRAPSRFCSFSHGALALEISGDGVTSETLEGSSKETVEKLLSDRTNVDRMMKMERKLEATEHTRWFPYLDMFKAGNIDLSSSEILEALDPFILGSRKERIKDVVKNRSYSVWLVVEGATDFGNISAVFRSADALGLQSVHVISCGSSKRYRENRHVSMGAEKWLDIELWDSTQECFRNLKSRGYRIVTAHLESDAVSIYNMDWTSPTAIVTGNEKRGISEEALGLSDLHCSIPMRGMVDSLNVSVAAGILMHHAVRDRTLRLGGHGDLTMGERQILLAEFSLRHSNRMISIVHEHAARKPVSPMPRE</sequence>
<dbReference type="HAMAP" id="MF_02060">
    <property type="entry name" value="tRNA_methyltr_TrmH"/>
    <property type="match status" value="1"/>
</dbReference>
<dbReference type="Gene3D" id="3.40.1280.10">
    <property type="match status" value="1"/>
</dbReference>
<keyword evidence="6" id="KW-0694">RNA-binding</keyword>
<evidence type="ECO:0000256" key="3">
    <source>
        <dbReference type="ARBA" id="ARBA00022679"/>
    </source>
</evidence>
<dbReference type="AlphaFoldDB" id="Q5QJ63"/>
<evidence type="ECO:0000256" key="5">
    <source>
        <dbReference type="ARBA" id="ARBA00022694"/>
    </source>
</evidence>
<reference evidence="8" key="1">
    <citation type="submission" date="2003-10" db="EMBL/GenBank/DDBJ databases">
        <title>rRNA methylase-like protein.</title>
        <authorList>
            <person name="Jeong W.-J."/>
            <person name="Kim S.W."/>
            <person name="Liu J.R."/>
        </authorList>
    </citation>
    <scope>NUCLEOTIDE SEQUENCE</scope>
</reference>
<evidence type="ECO:0000256" key="1">
    <source>
        <dbReference type="ARBA" id="ARBA00022555"/>
    </source>
</evidence>
<dbReference type="FunFam" id="3.40.1280.10:FF:000016">
    <property type="entry name" value="rRNA methylase-like protein"/>
    <property type="match status" value="1"/>
</dbReference>
<name>Q5QJ63_VISAL</name>
<keyword evidence="4" id="KW-0949">S-adenosyl-L-methionine</keyword>
<evidence type="ECO:0000256" key="4">
    <source>
        <dbReference type="ARBA" id="ARBA00022691"/>
    </source>
</evidence>
<keyword evidence="3" id="KW-0808">Transferase</keyword>
<dbReference type="GO" id="GO:0002938">
    <property type="term" value="P:tRNA guanine ribose methylation"/>
    <property type="evidence" value="ECO:0007669"/>
    <property type="project" value="TreeGrafter"/>
</dbReference>
<proteinExistence type="evidence at transcript level"/>
<keyword evidence="5" id="KW-0819">tRNA processing</keyword>
<accession>Q5QJ63</accession>
<keyword evidence="2 8" id="KW-0489">Methyltransferase</keyword>
<evidence type="ECO:0000259" key="7">
    <source>
        <dbReference type="Pfam" id="PF00588"/>
    </source>
</evidence>
<dbReference type="GO" id="GO:0000049">
    <property type="term" value="F:tRNA binding"/>
    <property type="evidence" value="ECO:0007669"/>
    <property type="project" value="UniProtKB-KW"/>
</dbReference>
<evidence type="ECO:0000256" key="6">
    <source>
        <dbReference type="ARBA" id="ARBA00022884"/>
    </source>
</evidence>
<dbReference type="SUPFAM" id="SSF75217">
    <property type="entry name" value="alpha/beta knot"/>
    <property type="match status" value="1"/>
</dbReference>
<keyword evidence="1" id="KW-0820">tRNA-binding</keyword>
<dbReference type="InterPro" id="IPR001537">
    <property type="entry name" value="SpoU_MeTrfase"/>
</dbReference>
<feature type="domain" description="tRNA/rRNA methyltransferase SpoU type" evidence="7">
    <location>
        <begin position="173"/>
        <end position="313"/>
    </location>
</feature>
<dbReference type="CDD" id="cd18092">
    <property type="entry name" value="SpoU-like_TrmH"/>
    <property type="match status" value="1"/>
</dbReference>
<dbReference type="InterPro" id="IPR033671">
    <property type="entry name" value="TrmH"/>
</dbReference>
<dbReference type="EMBL" id="AY428735">
    <property type="protein sequence ID" value="AAR88654.1"/>
    <property type="molecule type" value="mRNA"/>
</dbReference>
<evidence type="ECO:0000256" key="2">
    <source>
        <dbReference type="ARBA" id="ARBA00022603"/>
    </source>
</evidence>
<evidence type="ECO:0000313" key="8">
    <source>
        <dbReference type="EMBL" id="AAR88654.1"/>
    </source>
</evidence>
<dbReference type="PANTHER" id="PTHR43453:SF1">
    <property type="entry name" value="TRNA_RRNA METHYLTRANSFERASE SPOU TYPE DOMAIN-CONTAINING PROTEIN"/>
    <property type="match status" value="1"/>
</dbReference>
<dbReference type="PANTHER" id="PTHR43453">
    <property type="entry name" value="RRNA METHYLASE-LIKE"/>
    <property type="match status" value="1"/>
</dbReference>
<organism evidence="8">
    <name type="scientific">Viscum album</name>
    <name type="common">European mistletoe</name>
    <dbReference type="NCBI Taxonomy" id="3972"/>
    <lineage>
        <taxon>Eukaryota</taxon>
        <taxon>Viridiplantae</taxon>
        <taxon>Streptophyta</taxon>
        <taxon>Embryophyta</taxon>
        <taxon>Tracheophyta</taxon>
        <taxon>Spermatophyta</taxon>
        <taxon>Magnoliopsida</taxon>
        <taxon>eudicotyledons</taxon>
        <taxon>Gunneridae</taxon>
        <taxon>Pentapetalae</taxon>
        <taxon>Santalales</taxon>
        <taxon>Viscaceae</taxon>
        <taxon>Viscum</taxon>
    </lineage>
</organism>
<dbReference type="GO" id="GO:0008173">
    <property type="term" value="F:RNA methyltransferase activity"/>
    <property type="evidence" value="ECO:0007669"/>
    <property type="project" value="InterPro"/>
</dbReference>